<organism evidence="1">
    <name type="scientific">Anguilla anguilla</name>
    <name type="common">European freshwater eel</name>
    <name type="synonym">Muraena anguilla</name>
    <dbReference type="NCBI Taxonomy" id="7936"/>
    <lineage>
        <taxon>Eukaryota</taxon>
        <taxon>Metazoa</taxon>
        <taxon>Chordata</taxon>
        <taxon>Craniata</taxon>
        <taxon>Vertebrata</taxon>
        <taxon>Euteleostomi</taxon>
        <taxon>Actinopterygii</taxon>
        <taxon>Neopterygii</taxon>
        <taxon>Teleostei</taxon>
        <taxon>Anguilliformes</taxon>
        <taxon>Anguillidae</taxon>
        <taxon>Anguilla</taxon>
    </lineage>
</organism>
<reference evidence="1" key="2">
    <citation type="journal article" date="2015" name="Fish Shellfish Immunol.">
        <title>Early steps in the European eel (Anguilla anguilla)-Vibrio vulnificus interaction in the gills: Role of the RtxA13 toxin.</title>
        <authorList>
            <person name="Callol A."/>
            <person name="Pajuelo D."/>
            <person name="Ebbesson L."/>
            <person name="Teles M."/>
            <person name="MacKenzie S."/>
            <person name="Amaro C."/>
        </authorList>
    </citation>
    <scope>NUCLEOTIDE SEQUENCE</scope>
</reference>
<accession>A0A0E9PQN2</accession>
<protein>
    <submittedName>
        <fullName evidence="1">Uncharacterized protein</fullName>
    </submittedName>
</protein>
<evidence type="ECO:0000313" key="1">
    <source>
        <dbReference type="EMBL" id="JAH06375.1"/>
    </source>
</evidence>
<reference evidence="1" key="1">
    <citation type="submission" date="2014-11" db="EMBL/GenBank/DDBJ databases">
        <authorList>
            <person name="Amaro Gonzalez C."/>
        </authorList>
    </citation>
    <scope>NUCLEOTIDE SEQUENCE</scope>
</reference>
<proteinExistence type="predicted"/>
<dbReference type="EMBL" id="GBXM01102202">
    <property type="protein sequence ID" value="JAH06375.1"/>
    <property type="molecule type" value="Transcribed_RNA"/>
</dbReference>
<sequence length="50" mass="5809">MGKHNVEIETKRSIASHIKSVKLTGKLGWQYCEELRHNKTISPQNTQQLF</sequence>
<name>A0A0E9PQN2_ANGAN</name>
<dbReference type="AlphaFoldDB" id="A0A0E9PQN2"/>